<dbReference type="Pfam" id="PF00300">
    <property type="entry name" value="His_Phos_1"/>
    <property type="match status" value="1"/>
</dbReference>
<proteinExistence type="predicted"/>
<dbReference type="SMART" id="SM00855">
    <property type="entry name" value="PGAM"/>
    <property type="match status" value="1"/>
</dbReference>
<keyword evidence="2" id="KW-1185">Reference proteome</keyword>
<protein>
    <submittedName>
        <fullName evidence="1">Histidine phosphatase family protein</fullName>
    </submittedName>
</protein>
<dbReference type="AlphaFoldDB" id="A0A516H3I2"/>
<dbReference type="Proteomes" id="UP000317496">
    <property type="component" value="Chromosome"/>
</dbReference>
<dbReference type="EMBL" id="CP041636">
    <property type="protein sequence ID" value="QDO98333.1"/>
    <property type="molecule type" value="Genomic_DNA"/>
</dbReference>
<organism evidence="1 2">
    <name type="scientific">Ferrovibrio terrae</name>
    <dbReference type="NCBI Taxonomy" id="2594003"/>
    <lineage>
        <taxon>Bacteria</taxon>
        <taxon>Pseudomonadati</taxon>
        <taxon>Pseudomonadota</taxon>
        <taxon>Alphaproteobacteria</taxon>
        <taxon>Rhodospirillales</taxon>
        <taxon>Rhodospirillaceae</taxon>
        <taxon>Ferrovibrio</taxon>
    </lineage>
</organism>
<dbReference type="RefSeq" id="WP_144069314.1">
    <property type="nucleotide sequence ID" value="NZ_CP041636.1"/>
</dbReference>
<evidence type="ECO:0000313" key="2">
    <source>
        <dbReference type="Proteomes" id="UP000317496"/>
    </source>
</evidence>
<gene>
    <name evidence="1" type="ORF">FNB15_14095</name>
</gene>
<dbReference type="InterPro" id="IPR013078">
    <property type="entry name" value="His_Pase_superF_clade-1"/>
</dbReference>
<dbReference type="SUPFAM" id="SSF53254">
    <property type="entry name" value="Phosphoglycerate mutase-like"/>
    <property type="match status" value="1"/>
</dbReference>
<dbReference type="CDD" id="cd07067">
    <property type="entry name" value="HP_PGM_like"/>
    <property type="match status" value="1"/>
</dbReference>
<name>A0A516H3I2_9PROT</name>
<dbReference type="OrthoDB" id="5729189at2"/>
<reference evidence="1 2" key="1">
    <citation type="submission" date="2019-07" db="EMBL/GenBank/DDBJ databases">
        <title>Genome sequencing for Ferrovibrio sp. K5.</title>
        <authorList>
            <person name="Park S.-J."/>
        </authorList>
    </citation>
    <scope>NUCLEOTIDE SEQUENCE [LARGE SCALE GENOMIC DNA]</scope>
    <source>
        <strain evidence="1 2">K5</strain>
    </source>
</reference>
<sequence>MSRIYLVRHAKAAARFDEDPDPGLSDDGKEAAVDLALEIEKLGPMPIYTSPMERARETALPLANRWGLVPEVSAAFSEIPTPPEIAEQGIKARGPWLQQVAGQRYGTQPPIIRAWREGLIGMLKSCRSDTVIFTHFMVINAAMSAAMNDDRMVVIQPDYCSCTVVETTMRGLAVVSRGKEASTKVL</sequence>
<accession>A0A516H3I2</accession>
<dbReference type="Gene3D" id="3.40.50.1240">
    <property type="entry name" value="Phosphoglycerate mutase-like"/>
    <property type="match status" value="1"/>
</dbReference>
<evidence type="ECO:0000313" key="1">
    <source>
        <dbReference type="EMBL" id="QDO98333.1"/>
    </source>
</evidence>
<dbReference type="InterPro" id="IPR029033">
    <property type="entry name" value="His_PPase_superfam"/>
</dbReference>
<dbReference type="KEGG" id="fer:FNB15_14095"/>